<sequence>MRHNPLALLASLALATLLASCASTTTAPVGAPVTWPKQSFSTVKAYAYHCDAEPGRDFIQPSGRYHVGILKPGPVELSPDQVKVLLAAATVPQPKSWRTPCYVPHHAFVFFDANGKRVANLDICFTCNKYRAFPGGVVEYPDMHRLYALVQELGLPTGTGKYFYRDLYHQQGGQLR</sequence>
<protein>
    <recommendedName>
        <fullName evidence="4">Lipoprotein</fullName>
    </recommendedName>
</protein>
<dbReference type="OrthoDB" id="191241at2"/>
<evidence type="ECO:0000313" key="2">
    <source>
        <dbReference type="EMBL" id="TLD68971.1"/>
    </source>
</evidence>
<feature type="chain" id="PRO_5024395142" description="Lipoprotein" evidence="1">
    <location>
        <begin position="28"/>
        <end position="176"/>
    </location>
</feature>
<organism evidence="2 3">
    <name type="scientific">Phragmitibacter flavus</name>
    <dbReference type="NCBI Taxonomy" id="2576071"/>
    <lineage>
        <taxon>Bacteria</taxon>
        <taxon>Pseudomonadati</taxon>
        <taxon>Verrucomicrobiota</taxon>
        <taxon>Verrucomicrobiia</taxon>
        <taxon>Verrucomicrobiales</taxon>
        <taxon>Verrucomicrobiaceae</taxon>
        <taxon>Phragmitibacter</taxon>
    </lineage>
</organism>
<evidence type="ECO:0000256" key="1">
    <source>
        <dbReference type="SAM" id="SignalP"/>
    </source>
</evidence>
<evidence type="ECO:0008006" key="4">
    <source>
        <dbReference type="Google" id="ProtNLM"/>
    </source>
</evidence>
<name>A0A5R8K9J8_9BACT</name>
<comment type="caution">
    <text evidence="2">The sequence shown here is derived from an EMBL/GenBank/DDBJ whole genome shotgun (WGS) entry which is preliminary data.</text>
</comment>
<feature type="signal peptide" evidence="1">
    <location>
        <begin position="1"/>
        <end position="27"/>
    </location>
</feature>
<reference evidence="2 3" key="1">
    <citation type="submission" date="2019-05" db="EMBL/GenBank/DDBJ databases">
        <title>Verrucobacter flavum gen. nov., sp. nov. a new member of the family Verrucomicrobiaceae.</title>
        <authorList>
            <person name="Szuroczki S."/>
            <person name="Abbaszade G."/>
            <person name="Szabo A."/>
            <person name="Felfoldi T."/>
            <person name="Schumann P."/>
            <person name="Boka K."/>
            <person name="Keki Z."/>
            <person name="Toumi M."/>
            <person name="Toth E."/>
        </authorList>
    </citation>
    <scope>NUCLEOTIDE SEQUENCE [LARGE SCALE GENOMIC DNA]</scope>
    <source>
        <strain evidence="2 3">MG-N-17</strain>
    </source>
</reference>
<dbReference type="RefSeq" id="WP_138088100.1">
    <property type="nucleotide sequence ID" value="NZ_VAUV01000017.1"/>
</dbReference>
<keyword evidence="1" id="KW-0732">Signal</keyword>
<accession>A0A5R8K9J8</accession>
<gene>
    <name evidence="2" type="ORF">FEM03_20125</name>
</gene>
<dbReference type="AlphaFoldDB" id="A0A5R8K9J8"/>
<evidence type="ECO:0000313" key="3">
    <source>
        <dbReference type="Proteomes" id="UP000306196"/>
    </source>
</evidence>
<proteinExistence type="predicted"/>
<dbReference type="Proteomes" id="UP000306196">
    <property type="component" value="Unassembled WGS sequence"/>
</dbReference>
<dbReference type="EMBL" id="VAUV01000017">
    <property type="protein sequence ID" value="TLD68971.1"/>
    <property type="molecule type" value="Genomic_DNA"/>
</dbReference>
<dbReference type="PROSITE" id="PS51257">
    <property type="entry name" value="PROKAR_LIPOPROTEIN"/>
    <property type="match status" value="1"/>
</dbReference>
<keyword evidence="3" id="KW-1185">Reference proteome</keyword>